<sequence length="1087" mass="125159">IDSGKYYHFGLGSGIENNFQHDVTEIKLVIGIDGLPISKSTSSQFWPILAYIRPHDNLVFPVGIFHGNKKPSSCNEFLKDFVMEAKHLTSNGIIINNKSYEITVDVICCDSPAKSFVLNVKGHTGYFSCTRCKIEGEFIENRTCFPYNQSDLQPSSRTHGEYLDKVDKEYQASIDISCLSEIPRFDVVSNFSLDYMHLICLGTVKKLIFLWKKGPYSVRLPSWKVDAISSDAMSLKTSFPCEFSRKPRGLDEFARFKATEFRTYLLYIFPIILKKTLSINCYKHFMALSIAMIVLLSPDHLSYVNYARNLLKYFVHSFKDLYGSHYISHNIHGLLHIADDYERYGPLDNCSAFPFENYMQTLKSLIRKPDKPLEQIVLRYQERRQLIINNVKSKTEYKLAGPHNKGPLIQNTTSPQYNKLLFYNFKFKTQIDADSYFCSNKNEIVKLINIAYSKNTDQVILIGKKFDSMQNFYDEPIKSSNFGIYIVNNLSNTLQAWQISDIKKKVMIFNFENKSISVPFLHSMMYTVVFFKNEDTVDAVPSHWVQNNLCAWPKKNIKKSIKYKLQPNDVEYDYFPVRVLKKNIETLQEARAKAKIAEITSDLDHEVVIKLKRNRDSTTSSVEIPNPPTYTPDTNEIDCDNKTTINKHSDDTTGDPSFQLSERNDLFSASPVSCDKLNNVSSYNTNQTPSKSHKDDNLNKRVRRHLNFEDKSSYDKSLNLQNIDKPSSSFLRPLNCNDSTSHIQESHGKYIIPRSRAYEDSYIVHTPASPFKVTNYNDSRLPIKESQSSVSSTNMKHNENNFKLKERCTSYKRSIPNEANATTNKHSSLEYSNPTSRAYEEDHYIIHTPSSPFKVTNYDVSRSPIEKFQSSASSTKTKNVTENNFKFLKATTTSTYKRPLQNEDNATKHCNTLDIMQKILRTILKTKDYVEANGERLDKIESFLYNSTLHHNQNSYNVVETENIFAEYFPILNEDRLSEFETKLSERTFRSSVINEIKHYSKKDLVPTVREIFRQMFHDELLKSYSYVGQKGKKNFSSLASCTVIIEAVKKMSAHKEATNAQIAAPIKTYLSGATSRLFEKSKNVMD</sequence>
<proteinExistence type="predicted"/>
<feature type="domain" description="DUF4806" evidence="2">
    <location>
        <begin position="968"/>
        <end position="1040"/>
    </location>
</feature>
<dbReference type="Proteomes" id="UP000478052">
    <property type="component" value="Unassembled WGS sequence"/>
</dbReference>
<feature type="region of interest" description="Disordered" evidence="1">
    <location>
        <begin position="678"/>
        <end position="699"/>
    </location>
</feature>
<name>A0A6G0WFZ9_APHCR</name>
<dbReference type="PANTHER" id="PTHR33053">
    <property type="entry name" value="PROTEIN, PUTATIVE-RELATED"/>
    <property type="match status" value="1"/>
</dbReference>
<protein>
    <recommendedName>
        <fullName evidence="2">DUF4806 domain-containing protein</fullName>
    </recommendedName>
</protein>
<feature type="non-terminal residue" evidence="3">
    <location>
        <position position="1"/>
    </location>
</feature>
<dbReference type="EMBL" id="VUJU01008813">
    <property type="protein sequence ID" value="KAF0725561.1"/>
    <property type="molecule type" value="Genomic_DNA"/>
</dbReference>
<reference evidence="3 4" key="1">
    <citation type="submission" date="2019-08" db="EMBL/GenBank/DDBJ databases">
        <title>Whole genome of Aphis craccivora.</title>
        <authorList>
            <person name="Voronova N.V."/>
            <person name="Shulinski R.S."/>
            <person name="Bandarenka Y.V."/>
            <person name="Zhorov D.G."/>
            <person name="Warner D."/>
        </authorList>
    </citation>
    <scope>NUCLEOTIDE SEQUENCE [LARGE SCALE GENOMIC DNA]</scope>
    <source>
        <strain evidence="3">180601</strain>
        <tissue evidence="3">Whole Body</tissue>
    </source>
</reference>
<gene>
    <name evidence="3" type="ORF">FWK35_00025867</name>
</gene>
<comment type="caution">
    <text evidence="3">The sequence shown here is derived from an EMBL/GenBank/DDBJ whole genome shotgun (WGS) entry which is preliminary data.</text>
</comment>
<evidence type="ECO:0000256" key="1">
    <source>
        <dbReference type="SAM" id="MobiDB-lite"/>
    </source>
</evidence>
<dbReference type="AlphaFoldDB" id="A0A6G0WFZ9"/>
<keyword evidence="4" id="KW-1185">Reference proteome</keyword>
<evidence type="ECO:0000313" key="4">
    <source>
        <dbReference type="Proteomes" id="UP000478052"/>
    </source>
</evidence>
<accession>A0A6G0WFZ9</accession>
<dbReference type="InterPro" id="IPR032071">
    <property type="entry name" value="DUF4806"/>
</dbReference>
<dbReference type="Pfam" id="PF16064">
    <property type="entry name" value="DUF4806"/>
    <property type="match status" value="1"/>
</dbReference>
<evidence type="ECO:0000259" key="2">
    <source>
        <dbReference type="Pfam" id="PF16064"/>
    </source>
</evidence>
<dbReference type="OrthoDB" id="10015795at2759"/>
<organism evidence="3 4">
    <name type="scientific">Aphis craccivora</name>
    <name type="common">Cowpea aphid</name>
    <dbReference type="NCBI Taxonomy" id="307492"/>
    <lineage>
        <taxon>Eukaryota</taxon>
        <taxon>Metazoa</taxon>
        <taxon>Ecdysozoa</taxon>
        <taxon>Arthropoda</taxon>
        <taxon>Hexapoda</taxon>
        <taxon>Insecta</taxon>
        <taxon>Pterygota</taxon>
        <taxon>Neoptera</taxon>
        <taxon>Paraneoptera</taxon>
        <taxon>Hemiptera</taxon>
        <taxon>Sternorrhyncha</taxon>
        <taxon>Aphidomorpha</taxon>
        <taxon>Aphidoidea</taxon>
        <taxon>Aphididae</taxon>
        <taxon>Aphidini</taxon>
        <taxon>Aphis</taxon>
        <taxon>Aphis</taxon>
    </lineage>
</organism>
<feature type="compositionally biased region" description="Polar residues" evidence="1">
    <location>
        <begin position="678"/>
        <end position="690"/>
    </location>
</feature>
<evidence type="ECO:0000313" key="3">
    <source>
        <dbReference type="EMBL" id="KAF0725561.1"/>
    </source>
</evidence>
<feature type="region of interest" description="Disordered" evidence="1">
    <location>
        <begin position="614"/>
        <end position="661"/>
    </location>
</feature>